<gene>
    <name evidence="10" type="ORF">DEJ51_16945</name>
</gene>
<feature type="domain" description="Lipoyl-binding" evidence="8">
    <location>
        <begin position="4"/>
        <end position="79"/>
    </location>
</feature>
<feature type="compositionally biased region" description="Low complexity" evidence="7">
    <location>
        <begin position="91"/>
        <end position="100"/>
    </location>
</feature>
<evidence type="ECO:0000256" key="2">
    <source>
        <dbReference type="ARBA" id="ARBA00007317"/>
    </source>
</evidence>
<dbReference type="FunFam" id="3.30.559.10:FF:000007">
    <property type="entry name" value="Dihydrolipoamide acetyltransferase component of pyruvate dehydrogenase complex"/>
    <property type="match status" value="1"/>
</dbReference>
<keyword evidence="3 6" id="KW-0808">Transferase</keyword>
<evidence type="ECO:0000256" key="4">
    <source>
        <dbReference type="ARBA" id="ARBA00022823"/>
    </source>
</evidence>
<dbReference type="PROSITE" id="PS50968">
    <property type="entry name" value="BIOTINYL_LIPOYL"/>
    <property type="match status" value="1"/>
</dbReference>
<dbReference type="AlphaFoldDB" id="A0A5P2DSG3"/>
<evidence type="ECO:0000259" key="9">
    <source>
        <dbReference type="PROSITE" id="PS51826"/>
    </source>
</evidence>
<reference evidence="10 11" key="1">
    <citation type="submission" date="2018-05" db="EMBL/GenBank/DDBJ databases">
        <title>Streptomyces venezuelae.</title>
        <authorList>
            <person name="Kim W."/>
            <person name="Lee N."/>
            <person name="Cho B.-K."/>
        </authorList>
    </citation>
    <scope>NUCLEOTIDE SEQUENCE [LARGE SCALE GENOMIC DNA]</scope>
    <source>
        <strain evidence="10 11">ATCC 21018</strain>
    </source>
</reference>
<dbReference type="SUPFAM" id="SSF52777">
    <property type="entry name" value="CoA-dependent acyltransferases"/>
    <property type="match status" value="1"/>
</dbReference>
<name>A0A5P2DSG3_STRVZ</name>
<evidence type="ECO:0000313" key="11">
    <source>
        <dbReference type="Proteomes" id="UP000324101"/>
    </source>
</evidence>
<evidence type="ECO:0000313" key="10">
    <source>
        <dbReference type="EMBL" id="QES55649.1"/>
    </source>
</evidence>
<dbReference type="SUPFAM" id="SSF47005">
    <property type="entry name" value="Peripheral subunit-binding domain of 2-oxo acid dehydrogenase complex"/>
    <property type="match status" value="1"/>
</dbReference>
<dbReference type="FunFam" id="4.10.320.10:FF:000012">
    <property type="entry name" value="Dihydrolipoamide acetyltransferase component of pyruvate dehydrogenase complex"/>
    <property type="match status" value="1"/>
</dbReference>
<evidence type="ECO:0000256" key="5">
    <source>
        <dbReference type="ARBA" id="ARBA00023315"/>
    </source>
</evidence>
<proteinExistence type="inferred from homology"/>
<dbReference type="Pfam" id="PF00364">
    <property type="entry name" value="Biotin_lipoyl"/>
    <property type="match status" value="1"/>
</dbReference>
<accession>A0A5P2DSG3</accession>
<keyword evidence="4 6" id="KW-0450">Lipoyl</keyword>
<dbReference type="Gene3D" id="4.10.320.10">
    <property type="entry name" value="E3-binding domain"/>
    <property type="match status" value="1"/>
</dbReference>
<evidence type="ECO:0000256" key="7">
    <source>
        <dbReference type="SAM" id="MobiDB-lite"/>
    </source>
</evidence>
<dbReference type="EC" id="2.3.1.-" evidence="6"/>
<dbReference type="InterPro" id="IPR023213">
    <property type="entry name" value="CAT-like_dom_sf"/>
</dbReference>
<dbReference type="InterPro" id="IPR011053">
    <property type="entry name" value="Single_hybrid_motif"/>
</dbReference>
<dbReference type="PROSITE" id="PS51826">
    <property type="entry name" value="PSBD"/>
    <property type="match status" value="1"/>
</dbReference>
<evidence type="ECO:0000259" key="8">
    <source>
        <dbReference type="PROSITE" id="PS50968"/>
    </source>
</evidence>
<evidence type="ECO:0000256" key="1">
    <source>
        <dbReference type="ARBA" id="ARBA00001938"/>
    </source>
</evidence>
<dbReference type="GO" id="GO:0016407">
    <property type="term" value="F:acetyltransferase activity"/>
    <property type="evidence" value="ECO:0007669"/>
    <property type="project" value="TreeGrafter"/>
</dbReference>
<dbReference type="Pfam" id="PF00198">
    <property type="entry name" value="2-oxoacid_dh"/>
    <property type="match status" value="1"/>
</dbReference>
<dbReference type="GO" id="GO:0005737">
    <property type="term" value="C:cytoplasm"/>
    <property type="evidence" value="ECO:0007669"/>
    <property type="project" value="TreeGrafter"/>
</dbReference>
<dbReference type="Proteomes" id="UP000324101">
    <property type="component" value="Chromosome"/>
</dbReference>
<protein>
    <recommendedName>
        <fullName evidence="6">Dihydrolipoamide acetyltransferase component of pyruvate dehydrogenase complex</fullName>
        <ecNumber evidence="6">2.3.1.-</ecNumber>
    </recommendedName>
</protein>
<comment type="similarity">
    <text evidence="2 6">Belongs to the 2-oxoacid dehydrogenase family.</text>
</comment>
<dbReference type="InterPro" id="IPR004167">
    <property type="entry name" value="PSBD"/>
</dbReference>
<comment type="cofactor">
    <cofactor evidence="1 6">
        <name>(R)-lipoate</name>
        <dbReference type="ChEBI" id="CHEBI:83088"/>
    </cofactor>
</comment>
<feature type="domain" description="Peripheral subunit-binding (PSBD)" evidence="9">
    <location>
        <begin position="153"/>
        <end position="190"/>
    </location>
</feature>
<evidence type="ECO:0000256" key="3">
    <source>
        <dbReference type="ARBA" id="ARBA00022679"/>
    </source>
</evidence>
<dbReference type="OrthoDB" id="9805770at2"/>
<dbReference type="InterPro" id="IPR001078">
    <property type="entry name" value="2-oxoacid_DH_actylTfrase"/>
</dbReference>
<dbReference type="RefSeq" id="WP_150258313.1">
    <property type="nucleotide sequence ID" value="NZ_CP029189.1"/>
</dbReference>
<dbReference type="CDD" id="cd06849">
    <property type="entry name" value="lipoyl_domain"/>
    <property type="match status" value="1"/>
</dbReference>
<dbReference type="Gene3D" id="3.30.559.10">
    <property type="entry name" value="Chloramphenicol acetyltransferase-like domain"/>
    <property type="match status" value="1"/>
</dbReference>
<dbReference type="Pfam" id="PF02817">
    <property type="entry name" value="E3_binding"/>
    <property type="match status" value="1"/>
</dbReference>
<dbReference type="InterPro" id="IPR050743">
    <property type="entry name" value="2-oxoacid_DH_E2_comp"/>
</dbReference>
<organism evidence="10 11">
    <name type="scientific">Streptomyces venezuelae</name>
    <dbReference type="NCBI Taxonomy" id="54571"/>
    <lineage>
        <taxon>Bacteria</taxon>
        <taxon>Bacillati</taxon>
        <taxon>Actinomycetota</taxon>
        <taxon>Actinomycetes</taxon>
        <taxon>Kitasatosporales</taxon>
        <taxon>Streptomycetaceae</taxon>
        <taxon>Streptomyces</taxon>
    </lineage>
</organism>
<dbReference type="PANTHER" id="PTHR43178">
    <property type="entry name" value="DIHYDROLIPOAMIDE ACETYLTRANSFERASE COMPONENT OF PYRUVATE DEHYDROGENASE COMPLEX"/>
    <property type="match status" value="1"/>
</dbReference>
<feature type="region of interest" description="Disordered" evidence="7">
    <location>
        <begin position="91"/>
        <end position="119"/>
    </location>
</feature>
<dbReference type="PANTHER" id="PTHR43178:SF5">
    <property type="entry name" value="LIPOAMIDE ACYLTRANSFERASE COMPONENT OF BRANCHED-CHAIN ALPHA-KETO ACID DEHYDROGENASE COMPLEX, MITOCHONDRIAL"/>
    <property type="match status" value="1"/>
</dbReference>
<dbReference type="EMBL" id="CP029189">
    <property type="protein sequence ID" value="QES55649.1"/>
    <property type="molecule type" value="Genomic_DNA"/>
</dbReference>
<dbReference type="Gene3D" id="2.40.50.100">
    <property type="match status" value="1"/>
</dbReference>
<dbReference type="InterPro" id="IPR000089">
    <property type="entry name" value="Biotin_lipoyl"/>
</dbReference>
<evidence type="ECO:0000256" key="6">
    <source>
        <dbReference type="RuleBase" id="RU003423"/>
    </source>
</evidence>
<dbReference type="SUPFAM" id="SSF51230">
    <property type="entry name" value="Single hybrid motif"/>
    <property type="match status" value="1"/>
</dbReference>
<dbReference type="FunFam" id="2.40.50.100:FF:000036">
    <property type="entry name" value="Dihydrolipoamide acetyltransferase component of pyruvate dehydrogenase complex"/>
    <property type="match status" value="1"/>
</dbReference>
<keyword evidence="5 6" id="KW-0012">Acyltransferase</keyword>
<sequence length="442" mass="45719">MPQVMEFKLPDLGEGLTEAEIVRWLVAVGDVVAIDQPVVEVETAKAMVEVPCPYGGVVTARFGEEGTELPVGAPLITVAVGAASLPEAPAAQAAEAEGSGNVPRPLIGYGEDHSRPARRRRVRPVTAAVSAPAAAPAPAAPAVPVAPAGPVPVISPLVRKLAKDGGVDLRALQGSGPEGLILRADVEAALAVLRAPEPAPAAAPAPASSTAPAQGERIPLRGVRGAVAEKLSRSRREIPDATCWVDADATELMAARAAMNAVGGPKISVLALLARICTAALARYPELNSTVDLAAKEIVRLPSVHLGFAAQTERGLVVPVVRDAQHRNPESLSAEFARLTELARAGKLAPADLTGGTFTLNNYGVFGVDGSTPIINHPEAAMLGVGRIIDKPWVHEGQLAVRKVVQLSLTFDHRVCDGGTAGGFLRYVADCVESPAVLLRSL</sequence>
<dbReference type="GO" id="GO:0031405">
    <property type="term" value="F:lipoic acid binding"/>
    <property type="evidence" value="ECO:0007669"/>
    <property type="project" value="TreeGrafter"/>
</dbReference>
<dbReference type="InterPro" id="IPR036625">
    <property type="entry name" value="E3-bd_dom_sf"/>
</dbReference>